<dbReference type="HAMAP" id="MF_01987">
    <property type="entry name" value="Ribokinase"/>
    <property type="match status" value="1"/>
</dbReference>
<keyword evidence="10 12" id="KW-0630">Potassium</keyword>
<keyword evidence="8 12" id="KW-0067">ATP-binding</keyword>
<feature type="binding site" evidence="12">
    <location>
        <begin position="45"/>
        <end position="49"/>
    </location>
    <ligand>
        <name>substrate</name>
    </ligand>
</feature>
<comment type="similarity">
    <text evidence="12">Belongs to the carbohydrate kinase PfkB family. Ribokinase subfamily.</text>
</comment>
<accession>A0A518C8Y3</accession>
<evidence type="ECO:0000256" key="1">
    <source>
        <dbReference type="ARBA" id="ARBA00005380"/>
    </source>
</evidence>
<reference evidence="15" key="1">
    <citation type="submission" date="2019-02" db="EMBL/GenBank/DDBJ databases">
        <title>Deep-cultivation of Planctomycetes and their phenomic and genomic characterization uncovers novel biology.</title>
        <authorList>
            <person name="Wiegand S."/>
            <person name="Jogler M."/>
            <person name="Boedeker C."/>
            <person name="Pinto D."/>
            <person name="Vollmers J."/>
            <person name="Rivas-Marin E."/>
            <person name="Kohn T."/>
            <person name="Peeters S.H."/>
            <person name="Heuer A."/>
            <person name="Rast P."/>
            <person name="Oberbeckmann S."/>
            <person name="Bunk B."/>
            <person name="Jeske O."/>
            <person name="Meyerdierks A."/>
            <person name="Storesund J.E."/>
            <person name="Kallscheuer N."/>
            <person name="Luecker S."/>
            <person name="Lage O.M."/>
            <person name="Pohl T."/>
            <person name="Merkel B.J."/>
            <person name="Hornburger P."/>
            <person name="Mueller R.-W."/>
            <person name="Bruemmer F."/>
            <person name="Labrenz M."/>
            <person name="Spormann A.M."/>
            <person name="Op den Camp H."/>
            <person name="Overmann J."/>
            <person name="Amann R."/>
            <person name="Jetten M.S.M."/>
            <person name="Mascher T."/>
            <person name="Medema M.H."/>
            <person name="Devos D.P."/>
            <person name="Kaster A.-K."/>
            <person name="Ovreas L."/>
            <person name="Rohde M."/>
            <person name="Galperin M.Y."/>
            <person name="Jogler C."/>
        </authorList>
    </citation>
    <scope>NUCLEOTIDE SEQUENCE [LARGE SCALE GENOMIC DNA]</scope>
    <source>
        <strain evidence="15">Pan97</strain>
    </source>
</reference>
<dbReference type="Gene3D" id="3.40.1190.20">
    <property type="match status" value="1"/>
</dbReference>
<comment type="function">
    <text evidence="12">Catalyzes the phosphorylation of ribose at O-5 in a reaction requiring ATP and magnesium. The resulting D-ribose-5-phosphate can then be used either for sythesis of nucleotides, histidine, and tryptophan, or as a component of the pentose phosphate pathway.</text>
</comment>
<proteinExistence type="inferred from homology"/>
<feature type="active site" description="Proton acceptor" evidence="12">
    <location>
        <position position="258"/>
    </location>
</feature>
<feature type="binding site" evidence="12">
    <location>
        <position position="252"/>
    </location>
    <ligand>
        <name>K(+)</name>
        <dbReference type="ChEBI" id="CHEBI:29103"/>
    </ligand>
</feature>
<feature type="binding site" evidence="12">
    <location>
        <begin position="226"/>
        <end position="231"/>
    </location>
    <ligand>
        <name>ATP</name>
        <dbReference type="ChEBI" id="CHEBI:30616"/>
    </ligand>
</feature>
<dbReference type="UniPathway" id="UPA00916">
    <property type="reaction ID" value="UER00889"/>
</dbReference>
<evidence type="ECO:0000256" key="10">
    <source>
        <dbReference type="ARBA" id="ARBA00022958"/>
    </source>
</evidence>
<dbReference type="Proteomes" id="UP000318626">
    <property type="component" value="Chromosome"/>
</dbReference>
<comment type="subcellular location">
    <subcellularLocation>
        <location evidence="12">Cytoplasm</location>
    </subcellularLocation>
</comment>
<name>A0A518C8Y3_9BACT</name>
<evidence type="ECO:0000313" key="14">
    <source>
        <dbReference type="EMBL" id="QDU75672.1"/>
    </source>
</evidence>
<comment type="similarity">
    <text evidence="1">Belongs to the carbohydrate kinase pfkB family.</text>
</comment>
<evidence type="ECO:0000256" key="2">
    <source>
        <dbReference type="ARBA" id="ARBA00012035"/>
    </source>
</evidence>
<dbReference type="InterPro" id="IPR002173">
    <property type="entry name" value="Carboh/pur_kinase_PfkB_CS"/>
</dbReference>
<dbReference type="GO" id="GO:0005524">
    <property type="term" value="F:ATP binding"/>
    <property type="evidence" value="ECO:0007669"/>
    <property type="project" value="UniProtKB-UniRule"/>
</dbReference>
<comment type="cofactor">
    <cofactor evidence="12">
        <name>Mg(2+)</name>
        <dbReference type="ChEBI" id="CHEBI:18420"/>
    </cofactor>
    <text evidence="12">Requires a divalent cation, most likely magnesium in vivo, as an electrophilic catalyst to aid phosphoryl group transfer. It is the chelate of the metal and the nucleotide that is the actual substrate.</text>
</comment>
<evidence type="ECO:0000256" key="4">
    <source>
        <dbReference type="ARBA" id="ARBA00022679"/>
    </source>
</evidence>
<evidence type="ECO:0000256" key="6">
    <source>
        <dbReference type="ARBA" id="ARBA00022741"/>
    </source>
</evidence>
<dbReference type="SUPFAM" id="SSF53613">
    <property type="entry name" value="Ribokinase-like"/>
    <property type="match status" value="1"/>
</dbReference>
<evidence type="ECO:0000256" key="7">
    <source>
        <dbReference type="ARBA" id="ARBA00022777"/>
    </source>
</evidence>
<feature type="binding site" evidence="12">
    <location>
        <begin position="257"/>
        <end position="258"/>
    </location>
    <ligand>
        <name>ATP</name>
        <dbReference type="ChEBI" id="CHEBI:30616"/>
    </ligand>
</feature>
<dbReference type="NCBIfam" id="TIGR02152">
    <property type="entry name" value="D_ribokin_bact"/>
    <property type="match status" value="1"/>
</dbReference>
<protein>
    <recommendedName>
        <fullName evidence="3 12">Ribokinase</fullName>
        <shortName evidence="12">RK</shortName>
        <ecNumber evidence="2 12">2.7.1.15</ecNumber>
    </recommendedName>
</protein>
<comment type="subunit">
    <text evidence="12">Homodimer.</text>
</comment>
<feature type="binding site" evidence="12">
    <location>
        <position position="254"/>
    </location>
    <ligand>
        <name>K(+)</name>
        <dbReference type="ChEBI" id="CHEBI:29103"/>
    </ligand>
</feature>
<dbReference type="PANTHER" id="PTHR10584">
    <property type="entry name" value="SUGAR KINASE"/>
    <property type="match status" value="1"/>
</dbReference>
<evidence type="ECO:0000256" key="11">
    <source>
        <dbReference type="ARBA" id="ARBA00023277"/>
    </source>
</evidence>
<evidence type="ECO:0000256" key="3">
    <source>
        <dbReference type="ARBA" id="ARBA00016943"/>
    </source>
</evidence>
<keyword evidence="12" id="KW-0963">Cytoplasm</keyword>
<comment type="caution">
    <text evidence="12">Lacks conserved residue(s) required for the propagation of feature annotation.</text>
</comment>
<comment type="pathway">
    <text evidence="12">Carbohydrate metabolism; D-ribose degradation; D-ribose 5-phosphate from beta-D-ribopyranose: step 2/2.</text>
</comment>
<dbReference type="InterPro" id="IPR002139">
    <property type="entry name" value="Ribo/fructo_kinase"/>
</dbReference>
<keyword evidence="6 12" id="KW-0547">Nucleotide-binding</keyword>
<evidence type="ECO:0000256" key="8">
    <source>
        <dbReference type="ARBA" id="ARBA00022840"/>
    </source>
</evidence>
<dbReference type="GO" id="GO:0019303">
    <property type="term" value="P:D-ribose catabolic process"/>
    <property type="evidence" value="ECO:0007669"/>
    <property type="project" value="UniProtKB-UniRule"/>
</dbReference>
<dbReference type="AlphaFoldDB" id="A0A518C8Y3"/>
<dbReference type="RefSeq" id="WP_144973237.1">
    <property type="nucleotide sequence ID" value="NZ_CP036289.1"/>
</dbReference>
<dbReference type="PANTHER" id="PTHR10584:SF166">
    <property type="entry name" value="RIBOKINASE"/>
    <property type="match status" value="1"/>
</dbReference>
<feature type="binding site" evidence="12">
    <location>
        <position position="190"/>
    </location>
    <ligand>
        <name>ATP</name>
        <dbReference type="ChEBI" id="CHEBI:30616"/>
    </ligand>
</feature>
<organism evidence="14 15">
    <name type="scientific">Bremerella volcania</name>
    <dbReference type="NCBI Taxonomy" id="2527984"/>
    <lineage>
        <taxon>Bacteria</taxon>
        <taxon>Pseudomonadati</taxon>
        <taxon>Planctomycetota</taxon>
        <taxon>Planctomycetia</taxon>
        <taxon>Pirellulales</taxon>
        <taxon>Pirellulaceae</taxon>
        <taxon>Bremerella</taxon>
    </lineage>
</organism>
<sequence length="312" mass="32726" precursor="true">MQGPHVQPKIVVAGSINMDLVLRCTQFPKPGTTIVAQSYNEISGGKGANQAVSAAKVGAQVSMLGRVGDDAFADRLTGSLKEHGVDCSHVLTTPNCESGLALIMLDQTGQNSIVFVEGANGRFTPEDARQLRNVIESSDVVLLQLEIPLETVQEVVQIAKAANVRVILDPAPVPDDLPSALLQVDLICPNEYEAEQLTGIAIDSPEQALAAAQSLHSKGARHVVITLGGLGSFLFDESGGRMIPAFSTNVVDTTAAGDAFAGALAVHWAQHGNLDDAVRFGNAAGAIAASRMGAQPSMGTRSEIERLWESLK</sequence>
<keyword evidence="9 12" id="KW-0460">Magnesium</keyword>
<dbReference type="CDD" id="cd01174">
    <property type="entry name" value="ribokinase"/>
    <property type="match status" value="1"/>
</dbReference>
<dbReference type="Pfam" id="PF00294">
    <property type="entry name" value="PfkB"/>
    <property type="match status" value="1"/>
</dbReference>
<dbReference type="GO" id="GO:0004747">
    <property type="term" value="F:ribokinase activity"/>
    <property type="evidence" value="ECO:0007669"/>
    <property type="project" value="UniProtKB-UniRule"/>
</dbReference>
<feature type="binding site" evidence="12">
    <location>
        <position position="291"/>
    </location>
    <ligand>
        <name>K(+)</name>
        <dbReference type="ChEBI" id="CHEBI:29103"/>
    </ligand>
</feature>
<dbReference type="KEGG" id="bvo:Pan97_27060"/>
<dbReference type="GO" id="GO:0046872">
    <property type="term" value="F:metal ion binding"/>
    <property type="evidence" value="ECO:0007669"/>
    <property type="project" value="UniProtKB-KW"/>
</dbReference>
<dbReference type="InterPro" id="IPR011877">
    <property type="entry name" value="Ribokinase"/>
</dbReference>
<feature type="binding site" evidence="12">
    <location>
        <begin position="17"/>
        <end position="19"/>
    </location>
    <ligand>
        <name>substrate</name>
    </ligand>
</feature>
<dbReference type="PROSITE" id="PS00584">
    <property type="entry name" value="PFKB_KINASES_2"/>
    <property type="match status" value="1"/>
</dbReference>
<evidence type="ECO:0000256" key="5">
    <source>
        <dbReference type="ARBA" id="ARBA00022723"/>
    </source>
</evidence>
<comment type="activity regulation">
    <text evidence="12">Activated by a monovalent cation that binds near, but not in, the active site. The most likely occupant of the site in vivo is potassium. Ion binding induces a conformational change that may alter substrate affinity.</text>
</comment>
<dbReference type="InterPro" id="IPR029056">
    <property type="entry name" value="Ribokinase-like"/>
</dbReference>
<keyword evidence="11 12" id="KW-0119">Carbohydrate metabolism</keyword>
<keyword evidence="4 12" id="KW-0808">Transferase</keyword>
<keyword evidence="7 12" id="KW-0418">Kinase</keyword>
<evidence type="ECO:0000313" key="15">
    <source>
        <dbReference type="Proteomes" id="UP000318626"/>
    </source>
</evidence>
<feature type="domain" description="Carbohydrate kinase PfkB" evidence="13">
    <location>
        <begin position="8"/>
        <end position="298"/>
    </location>
</feature>
<feature type="binding site" evidence="12">
    <location>
        <position position="293"/>
    </location>
    <ligand>
        <name>K(+)</name>
        <dbReference type="ChEBI" id="CHEBI:29103"/>
    </ligand>
</feature>
<dbReference type="GO" id="GO:0005829">
    <property type="term" value="C:cytosol"/>
    <property type="evidence" value="ECO:0007669"/>
    <property type="project" value="TreeGrafter"/>
</dbReference>
<feature type="binding site" evidence="12">
    <location>
        <position position="282"/>
    </location>
    <ligand>
        <name>ATP</name>
        <dbReference type="ChEBI" id="CHEBI:30616"/>
    </ligand>
</feature>
<dbReference type="PRINTS" id="PR00990">
    <property type="entry name" value="RIBOKINASE"/>
</dbReference>
<feature type="binding site" evidence="12">
    <location>
        <position position="258"/>
    </location>
    <ligand>
        <name>substrate</name>
    </ligand>
</feature>
<dbReference type="EC" id="2.7.1.15" evidence="2 12"/>
<keyword evidence="15" id="KW-1185">Reference proteome</keyword>
<feature type="binding site" evidence="12">
    <location>
        <position position="297"/>
    </location>
    <ligand>
        <name>K(+)</name>
        <dbReference type="ChEBI" id="CHEBI:29103"/>
    </ligand>
</feature>
<feature type="binding site" evidence="12">
    <location>
        <position position="288"/>
    </location>
    <ligand>
        <name>K(+)</name>
        <dbReference type="ChEBI" id="CHEBI:29103"/>
    </ligand>
</feature>
<dbReference type="InterPro" id="IPR011611">
    <property type="entry name" value="PfkB_dom"/>
</dbReference>
<evidence type="ECO:0000256" key="9">
    <source>
        <dbReference type="ARBA" id="ARBA00022842"/>
    </source>
</evidence>
<gene>
    <name evidence="12 14" type="primary">rbsK</name>
    <name evidence="14" type="ORF">Pan97_27060</name>
</gene>
<evidence type="ECO:0000256" key="12">
    <source>
        <dbReference type="HAMAP-Rule" id="MF_01987"/>
    </source>
</evidence>
<keyword evidence="5 12" id="KW-0479">Metal-binding</keyword>
<dbReference type="OrthoDB" id="9775849at2"/>
<feature type="binding site" evidence="12">
    <location>
        <position position="146"/>
    </location>
    <ligand>
        <name>substrate</name>
    </ligand>
</feature>
<comment type="catalytic activity">
    <reaction evidence="12">
        <text>D-ribose + ATP = D-ribose 5-phosphate + ADP + H(+)</text>
        <dbReference type="Rhea" id="RHEA:13697"/>
        <dbReference type="ChEBI" id="CHEBI:15378"/>
        <dbReference type="ChEBI" id="CHEBI:30616"/>
        <dbReference type="ChEBI" id="CHEBI:47013"/>
        <dbReference type="ChEBI" id="CHEBI:78346"/>
        <dbReference type="ChEBI" id="CHEBI:456216"/>
        <dbReference type="EC" id="2.7.1.15"/>
    </reaction>
</comment>
<evidence type="ECO:0000259" key="13">
    <source>
        <dbReference type="Pfam" id="PF00294"/>
    </source>
</evidence>
<dbReference type="EMBL" id="CP036289">
    <property type="protein sequence ID" value="QDU75672.1"/>
    <property type="molecule type" value="Genomic_DNA"/>
</dbReference>